<proteinExistence type="predicted"/>
<keyword evidence="3" id="KW-1185">Reference proteome</keyword>
<dbReference type="InterPro" id="IPR001387">
    <property type="entry name" value="Cro/C1-type_HTH"/>
</dbReference>
<evidence type="ECO:0000313" key="3">
    <source>
        <dbReference type="Proteomes" id="UP000190286"/>
    </source>
</evidence>
<dbReference type="RefSeq" id="WP_078784380.1">
    <property type="nucleotide sequence ID" value="NZ_FUYF01000006.1"/>
</dbReference>
<dbReference type="SMART" id="SM00530">
    <property type="entry name" value="HTH_XRE"/>
    <property type="match status" value="1"/>
</dbReference>
<dbReference type="CDD" id="cd00093">
    <property type="entry name" value="HTH_XRE"/>
    <property type="match status" value="1"/>
</dbReference>
<evidence type="ECO:0000313" key="2">
    <source>
        <dbReference type="EMBL" id="SKA84666.1"/>
    </source>
</evidence>
<gene>
    <name evidence="2" type="ORF">SAMN02745178_01444</name>
</gene>
<evidence type="ECO:0000259" key="1">
    <source>
        <dbReference type="PROSITE" id="PS50943"/>
    </source>
</evidence>
<dbReference type="Gene3D" id="1.10.260.40">
    <property type="entry name" value="lambda repressor-like DNA-binding domains"/>
    <property type="match status" value="1"/>
</dbReference>
<dbReference type="Proteomes" id="UP000190286">
    <property type="component" value="Unassembled WGS sequence"/>
</dbReference>
<dbReference type="OrthoDB" id="1969474at2"/>
<dbReference type="EMBL" id="FUYF01000006">
    <property type="protein sequence ID" value="SKA84666.1"/>
    <property type="molecule type" value="Genomic_DNA"/>
</dbReference>
<dbReference type="InterPro" id="IPR010982">
    <property type="entry name" value="Lambda_DNA-bd_dom_sf"/>
</dbReference>
<dbReference type="GO" id="GO:0003677">
    <property type="term" value="F:DNA binding"/>
    <property type="evidence" value="ECO:0007669"/>
    <property type="project" value="InterPro"/>
</dbReference>
<accession>A0A1T4X540</accession>
<sequence>MSELTQTLKIFVTRYPGTMAELARKASIDRSTLYKIVSGQRTPREFQLEHLADALELSEEQKSALLLQYKQRGRGPDPRLRAELHHLLEVSFRVEDFTHREGLISNEAAGQLHCSEQYIEGSRAVAAAVASLVANHILSGDTRPLLLSPFTNPTLDHVLVERFSAADGAPVALSQLLVYAENRDIPREWVSGVSVLTRTLPFLFLPKLNYEARVVRHVMTEPSPGTLMPVYLLLPKAAVMMDIQGQKAYIIMDRQAVENLRLAFSRKYLNAASVLKLATDAHDFSESIALYNDLFSEKRRCSMIRYQPPFALFADEKMALQLVRPGAALQSLPALLEHLQMWSAQAPDLYFCEEGLLQFVRTGKMFDIPPDLCDAPDIPTRRELLLRLRRAAESDRRTLRIVDSARLAPTPSMSVNVFQGRGVVFCQAIREPDGQYCREYLMQDPNLTEALLAYLDDGHASDWLRSQKYTLDFIDYCLRLL</sequence>
<dbReference type="AlphaFoldDB" id="A0A1T4X540"/>
<reference evidence="2 3" key="1">
    <citation type="submission" date="2017-02" db="EMBL/GenBank/DDBJ databases">
        <authorList>
            <person name="Peterson S.W."/>
        </authorList>
    </citation>
    <scope>NUCLEOTIDE SEQUENCE [LARGE SCALE GENOMIC DNA]</scope>
    <source>
        <strain evidence="2 3">ATCC 27749</strain>
    </source>
</reference>
<dbReference type="STRING" id="745368.SAMN02745178_01444"/>
<dbReference type="PROSITE" id="PS50943">
    <property type="entry name" value="HTH_CROC1"/>
    <property type="match status" value="1"/>
</dbReference>
<name>A0A1T4X540_9FIRM</name>
<dbReference type="SUPFAM" id="SSF47413">
    <property type="entry name" value="lambda repressor-like DNA-binding domains"/>
    <property type="match status" value="1"/>
</dbReference>
<feature type="domain" description="HTH cro/C1-type" evidence="1">
    <location>
        <begin position="18"/>
        <end position="62"/>
    </location>
</feature>
<organism evidence="2 3">
    <name type="scientific">Gemmiger formicilis</name>
    <dbReference type="NCBI Taxonomy" id="745368"/>
    <lineage>
        <taxon>Bacteria</taxon>
        <taxon>Bacillati</taxon>
        <taxon>Bacillota</taxon>
        <taxon>Clostridia</taxon>
        <taxon>Eubacteriales</taxon>
        <taxon>Gemmiger</taxon>
    </lineage>
</organism>
<dbReference type="Pfam" id="PF13560">
    <property type="entry name" value="HTH_31"/>
    <property type="match status" value="1"/>
</dbReference>
<dbReference type="GeneID" id="93337911"/>
<protein>
    <submittedName>
        <fullName evidence="2">Helix-turn-helix domain-containing protein</fullName>
    </submittedName>
</protein>